<reference evidence="1 2" key="1">
    <citation type="journal article" date="2018" name="Genomics">
        <title>Molecular footprints of inshore aquatic adaptation in Indo-Pacific humpback dolphin (Sousa chinensis).</title>
        <authorList>
            <person name="Ming Y."/>
            <person name="Jian J."/>
            <person name="Yu F."/>
            <person name="Yu X."/>
            <person name="Wang J."/>
            <person name="Liu W."/>
        </authorList>
    </citation>
    <scope>NUCLEOTIDE SEQUENCE [LARGE SCALE GENOMIC DNA]</scope>
    <source>
        <strain evidence="1">MY-2018</strain>
        <tissue evidence="1">Skin</tissue>
    </source>
</reference>
<comment type="caution">
    <text evidence="1">The sequence shown here is derived from an EMBL/GenBank/DDBJ whole genome shotgun (WGS) entry which is preliminary data.</text>
</comment>
<proteinExistence type="predicted"/>
<evidence type="ECO:0000313" key="1">
    <source>
        <dbReference type="EMBL" id="TEA40808.1"/>
    </source>
</evidence>
<name>A0A484GYX0_SOUCH</name>
<gene>
    <name evidence="1" type="ORF">DBR06_SOUSAS19710009</name>
</gene>
<keyword evidence="2" id="KW-1185">Reference proteome</keyword>
<feature type="non-terminal residue" evidence="1">
    <location>
        <position position="28"/>
    </location>
</feature>
<evidence type="ECO:0000313" key="2">
    <source>
        <dbReference type="Proteomes" id="UP000295264"/>
    </source>
</evidence>
<dbReference type="EMBL" id="QWLN02002230">
    <property type="protein sequence ID" value="TEA40808.1"/>
    <property type="molecule type" value="Genomic_DNA"/>
</dbReference>
<dbReference type="AlphaFoldDB" id="A0A484GYX0"/>
<organism evidence="1 2">
    <name type="scientific">Sousa chinensis</name>
    <name type="common">Indo-pacific humpbacked dolphin</name>
    <name type="synonym">Steno chinensis</name>
    <dbReference type="NCBI Taxonomy" id="103600"/>
    <lineage>
        <taxon>Eukaryota</taxon>
        <taxon>Metazoa</taxon>
        <taxon>Chordata</taxon>
        <taxon>Craniata</taxon>
        <taxon>Vertebrata</taxon>
        <taxon>Euteleostomi</taxon>
        <taxon>Mammalia</taxon>
        <taxon>Eutheria</taxon>
        <taxon>Laurasiatheria</taxon>
        <taxon>Artiodactyla</taxon>
        <taxon>Whippomorpha</taxon>
        <taxon>Cetacea</taxon>
        <taxon>Odontoceti</taxon>
        <taxon>Delphinidae</taxon>
        <taxon>Sousa</taxon>
    </lineage>
</organism>
<dbReference type="Proteomes" id="UP000295264">
    <property type="component" value="Unassembled WGS sequence"/>
</dbReference>
<sequence>WEKPIYLLRAPGEGPSSIQGIPAGDTVD</sequence>
<protein>
    <submittedName>
        <fullName evidence="1">Uncharacterized protein</fullName>
    </submittedName>
</protein>
<accession>A0A484GYX0</accession>
<feature type="non-terminal residue" evidence="1">
    <location>
        <position position="1"/>
    </location>
</feature>